<evidence type="ECO:0000313" key="4">
    <source>
        <dbReference type="Proteomes" id="UP000246635"/>
    </source>
</evidence>
<protein>
    <submittedName>
        <fullName evidence="3">Cohesin domain-containing protein</fullName>
    </submittedName>
</protein>
<keyword evidence="4" id="KW-1185">Reference proteome</keyword>
<organism evidence="3 4">
    <name type="scientific">Paenibacillus cellulosilyticus</name>
    <dbReference type="NCBI Taxonomy" id="375489"/>
    <lineage>
        <taxon>Bacteria</taxon>
        <taxon>Bacillati</taxon>
        <taxon>Bacillota</taxon>
        <taxon>Bacilli</taxon>
        <taxon>Bacillales</taxon>
        <taxon>Paenibacillaceae</taxon>
        <taxon>Paenibacillus</taxon>
    </lineage>
</organism>
<evidence type="ECO:0000259" key="2">
    <source>
        <dbReference type="PROSITE" id="PS51272"/>
    </source>
</evidence>
<reference evidence="3 4" key="1">
    <citation type="submission" date="2018-05" db="EMBL/GenBank/DDBJ databases">
        <title>Genomic Encyclopedia of Type Strains, Phase III (KMG-III): the genomes of soil and plant-associated and newly described type strains.</title>
        <authorList>
            <person name="Whitman W."/>
        </authorList>
    </citation>
    <scope>NUCLEOTIDE SEQUENCE [LARGE SCALE GENOMIC DNA]</scope>
    <source>
        <strain evidence="3 4">CECT 5696</strain>
    </source>
</reference>
<dbReference type="PROSITE" id="PS51272">
    <property type="entry name" value="SLH"/>
    <property type="match status" value="3"/>
</dbReference>
<dbReference type="Pfam" id="PF00963">
    <property type="entry name" value="Cohesin"/>
    <property type="match status" value="1"/>
</dbReference>
<evidence type="ECO:0000256" key="1">
    <source>
        <dbReference type="SAM" id="Phobius"/>
    </source>
</evidence>
<dbReference type="InterPro" id="IPR008965">
    <property type="entry name" value="CBM2/CBM3_carb-bd_dom_sf"/>
</dbReference>
<feature type="transmembrane region" description="Helical" evidence="1">
    <location>
        <begin position="34"/>
        <end position="54"/>
    </location>
</feature>
<dbReference type="Proteomes" id="UP000246635">
    <property type="component" value="Unassembled WGS sequence"/>
</dbReference>
<dbReference type="InterPro" id="IPR001119">
    <property type="entry name" value="SLH_dom"/>
</dbReference>
<dbReference type="InterPro" id="IPR051465">
    <property type="entry name" value="Cell_Envelope_Struct_Comp"/>
</dbReference>
<dbReference type="CDD" id="cd08547">
    <property type="entry name" value="Type_II_cohesin"/>
    <property type="match status" value="1"/>
</dbReference>
<proteinExistence type="predicted"/>
<dbReference type="PANTHER" id="PTHR43308:SF5">
    <property type="entry name" value="S-LAYER PROTEIN _ PEPTIDOGLYCAN ENDO-BETA-N-ACETYLGLUCOSAMINIDASE"/>
    <property type="match status" value="1"/>
</dbReference>
<accession>A0A2V2YSA5</accession>
<dbReference type="AlphaFoldDB" id="A0A2V2YSA5"/>
<evidence type="ECO:0000313" key="3">
    <source>
        <dbReference type="EMBL" id="PWW00983.1"/>
    </source>
</evidence>
<dbReference type="PANTHER" id="PTHR43308">
    <property type="entry name" value="OUTER MEMBRANE PROTEIN ALPHA-RELATED"/>
    <property type="match status" value="1"/>
</dbReference>
<dbReference type="InterPro" id="IPR002102">
    <property type="entry name" value="Cohesin_dom"/>
</dbReference>
<keyword evidence="1" id="KW-1133">Transmembrane helix</keyword>
<comment type="caution">
    <text evidence="3">The sequence shown here is derived from an EMBL/GenBank/DDBJ whole genome shotgun (WGS) entry which is preliminary data.</text>
</comment>
<feature type="domain" description="SLH" evidence="2">
    <location>
        <begin position="262"/>
        <end position="322"/>
    </location>
</feature>
<sequence length="384" mass="40703">MLMRRGLQGLLLLLKFGQWKGASCCMFSIKYRYGQVGLIGIVLLLLLTITMNPLTAMAAQPSFSLKVSSQTSPEGQQVSVTVIGTNLTDVYGYELQLTFDNKLLSYVKTVSAISGFSIPPKDTTGGKLLFAHTKIGDTDGLSGTVELATITFIASSDSSGNANITLNNVKLVTSDRKTEEAAPEVNVSIPVAPIDEVKPITFSDLDGHWAKDAIERAAALGIVSGYPDGTFRPKNNVTRAEFTTMITRTFALQSATGVTPDFADAAKLPNWAKTAIAEAAAAGVVTGYADGTFRPNQLITRTEMTAILVRVLGLQLNAQEKPTFADTDQIAAWAQPSIAAAVNAGIVKGSGGNKFSPASNASRAESVTIIMTALDYKLGHKSMN</sequence>
<dbReference type="Gene3D" id="2.60.40.680">
    <property type="match status" value="1"/>
</dbReference>
<feature type="domain" description="SLH" evidence="2">
    <location>
        <begin position="324"/>
        <end position="384"/>
    </location>
</feature>
<dbReference type="EMBL" id="QGTQ01000011">
    <property type="protein sequence ID" value="PWW00983.1"/>
    <property type="molecule type" value="Genomic_DNA"/>
</dbReference>
<feature type="domain" description="SLH" evidence="2">
    <location>
        <begin position="197"/>
        <end position="260"/>
    </location>
</feature>
<dbReference type="SUPFAM" id="SSF49384">
    <property type="entry name" value="Carbohydrate-binding domain"/>
    <property type="match status" value="1"/>
</dbReference>
<dbReference type="GO" id="GO:0030246">
    <property type="term" value="F:carbohydrate binding"/>
    <property type="evidence" value="ECO:0007669"/>
    <property type="project" value="InterPro"/>
</dbReference>
<keyword evidence="1" id="KW-0472">Membrane</keyword>
<name>A0A2V2YSA5_9BACL</name>
<dbReference type="Pfam" id="PF00395">
    <property type="entry name" value="SLH"/>
    <property type="match status" value="3"/>
</dbReference>
<gene>
    <name evidence="3" type="ORF">DFQ01_111130</name>
</gene>
<dbReference type="GO" id="GO:0000272">
    <property type="term" value="P:polysaccharide catabolic process"/>
    <property type="evidence" value="ECO:0007669"/>
    <property type="project" value="InterPro"/>
</dbReference>
<keyword evidence="1" id="KW-0812">Transmembrane</keyword>